<organism evidence="2 3">
    <name type="scientific">Streptomyces atratus</name>
    <dbReference type="NCBI Taxonomy" id="1893"/>
    <lineage>
        <taxon>Bacteria</taxon>
        <taxon>Bacillati</taxon>
        <taxon>Actinomycetota</taxon>
        <taxon>Actinomycetes</taxon>
        <taxon>Kitasatosporales</taxon>
        <taxon>Streptomycetaceae</taxon>
        <taxon>Streptomyces</taxon>
    </lineage>
</organism>
<evidence type="ECO:0000313" key="2">
    <source>
        <dbReference type="EMBL" id="AXE81392.1"/>
    </source>
</evidence>
<dbReference type="AlphaFoldDB" id="A0A2Z5JM26"/>
<name>A0A2Z5JM26_STRAR</name>
<dbReference type="PROSITE" id="PS51819">
    <property type="entry name" value="VOC"/>
    <property type="match status" value="2"/>
</dbReference>
<dbReference type="EMBL" id="CP027306">
    <property type="protein sequence ID" value="AXE81392.1"/>
    <property type="molecule type" value="Genomic_DNA"/>
</dbReference>
<evidence type="ECO:0000313" key="3">
    <source>
        <dbReference type="Proteomes" id="UP000252698"/>
    </source>
</evidence>
<accession>A0A2Z5JM26</accession>
<dbReference type="Gene3D" id="3.10.180.10">
    <property type="entry name" value="2,3-Dihydroxybiphenyl 1,2-Dioxygenase, domain 1"/>
    <property type="match status" value="2"/>
</dbReference>
<gene>
    <name evidence="2" type="ORF">C5746_35600</name>
</gene>
<feature type="domain" description="VOC" evidence="1">
    <location>
        <begin position="137"/>
        <end position="260"/>
    </location>
</feature>
<dbReference type="PANTHER" id="PTHR33993">
    <property type="entry name" value="GLYOXALASE-RELATED"/>
    <property type="match status" value="1"/>
</dbReference>
<feature type="domain" description="VOC" evidence="1">
    <location>
        <begin position="10"/>
        <end position="123"/>
    </location>
</feature>
<dbReference type="InterPro" id="IPR052164">
    <property type="entry name" value="Anthracycline_SecMetBiosynth"/>
</dbReference>
<proteinExistence type="predicted"/>
<evidence type="ECO:0000259" key="1">
    <source>
        <dbReference type="PROSITE" id="PS51819"/>
    </source>
</evidence>
<protein>
    <submittedName>
        <fullName evidence="2">Hydroxylase</fullName>
    </submittedName>
</protein>
<dbReference type="GeneID" id="95523669"/>
<dbReference type="PANTHER" id="PTHR33993:SF10">
    <property type="entry name" value="CONSERVED PROTEIN"/>
    <property type="match status" value="1"/>
</dbReference>
<dbReference type="SUPFAM" id="SSF54593">
    <property type="entry name" value="Glyoxalase/Bleomycin resistance protein/Dihydroxybiphenyl dioxygenase"/>
    <property type="match status" value="2"/>
</dbReference>
<reference evidence="2 3" key="1">
    <citation type="journal article" date="2018" name="Front. Microbiol.">
        <title>Genome Sequencing of Streptomyces atratus SCSIOZH16 and Activation Production of Nocardamine via Metabolic Engineering.</title>
        <authorList>
            <person name="Li Y."/>
            <person name="Zhang C."/>
            <person name="Liu C."/>
            <person name="Ju J."/>
            <person name="Ma J."/>
        </authorList>
    </citation>
    <scope>NUCLEOTIDE SEQUENCE [LARGE SCALE GENOMIC DNA]</scope>
    <source>
        <strain evidence="2 3">SCSIO_ZH16</strain>
    </source>
</reference>
<dbReference type="RefSeq" id="WP_114247799.1">
    <property type="nucleotide sequence ID" value="NZ_BMRN01000016.1"/>
</dbReference>
<dbReference type="KEGG" id="sata:C5746_35600"/>
<dbReference type="Proteomes" id="UP000252698">
    <property type="component" value="Chromosome"/>
</dbReference>
<sequence length="266" mass="27675">MLTTRFVTGAPNWIDLGTPDLDGAVAFYTGLFGWEYLAGSPEAGGYGMFTLDGKTAGGAMTVTEEQAKPSWSVYFQSPDADATAKAVEQAGGSVPFAPMDVLDFGRMAGFKDRAGAFFGIWEPKENPGLGVVGVPGSLCWAELYTPDVPAAAAFYDSVFGWETVQTPFPGGGGSYTVIRTKGGGEDAGFGGLVPLNAVAAQAVAGPHWLPYFEVDDCDAAVAEVERLGGKLTLEPMEMEGVGKFADVADPDGAEFALIKSAQTPEG</sequence>
<dbReference type="Pfam" id="PF00903">
    <property type="entry name" value="Glyoxalase"/>
    <property type="match status" value="2"/>
</dbReference>
<dbReference type="InterPro" id="IPR029068">
    <property type="entry name" value="Glyas_Bleomycin-R_OHBP_Dase"/>
</dbReference>
<dbReference type="CDD" id="cd07247">
    <property type="entry name" value="SgaA_N_like"/>
    <property type="match status" value="2"/>
</dbReference>
<dbReference type="InterPro" id="IPR004360">
    <property type="entry name" value="Glyas_Fos-R_dOase_dom"/>
</dbReference>
<dbReference type="InterPro" id="IPR037523">
    <property type="entry name" value="VOC_core"/>
</dbReference>